<dbReference type="Gene3D" id="2.40.70.10">
    <property type="entry name" value="Acid Proteases"/>
    <property type="match status" value="1"/>
</dbReference>
<protein>
    <submittedName>
        <fullName evidence="1">Uncharacterized protein</fullName>
    </submittedName>
</protein>
<dbReference type="SUPFAM" id="SSF50630">
    <property type="entry name" value="Acid proteases"/>
    <property type="match status" value="1"/>
</dbReference>
<dbReference type="InterPro" id="IPR001969">
    <property type="entry name" value="Aspartic_peptidase_AS"/>
</dbReference>
<evidence type="ECO:0000313" key="1">
    <source>
        <dbReference type="EMBL" id="KAK1670428.1"/>
    </source>
</evidence>
<dbReference type="Pfam" id="PF08284">
    <property type="entry name" value="RVP_2"/>
    <property type="match status" value="1"/>
</dbReference>
<organism evidence="1 2">
    <name type="scientific">Lolium multiflorum</name>
    <name type="common">Italian ryegrass</name>
    <name type="synonym">Lolium perenne subsp. multiflorum</name>
    <dbReference type="NCBI Taxonomy" id="4521"/>
    <lineage>
        <taxon>Eukaryota</taxon>
        <taxon>Viridiplantae</taxon>
        <taxon>Streptophyta</taxon>
        <taxon>Embryophyta</taxon>
        <taxon>Tracheophyta</taxon>
        <taxon>Spermatophyta</taxon>
        <taxon>Magnoliopsida</taxon>
        <taxon>Liliopsida</taxon>
        <taxon>Poales</taxon>
        <taxon>Poaceae</taxon>
        <taxon>BOP clade</taxon>
        <taxon>Pooideae</taxon>
        <taxon>Poodae</taxon>
        <taxon>Poeae</taxon>
        <taxon>Poeae Chloroplast Group 2 (Poeae type)</taxon>
        <taxon>Loliodinae</taxon>
        <taxon>Loliinae</taxon>
        <taxon>Lolium</taxon>
    </lineage>
</organism>
<dbReference type="AlphaFoldDB" id="A0AAD8T7F0"/>
<comment type="caution">
    <text evidence="1">The sequence shown here is derived from an EMBL/GenBank/DDBJ whole genome shotgun (WGS) entry which is preliminary data.</text>
</comment>
<dbReference type="EMBL" id="JAUUTY010000003">
    <property type="protein sequence ID" value="KAK1670428.1"/>
    <property type="molecule type" value="Genomic_DNA"/>
</dbReference>
<dbReference type="Proteomes" id="UP001231189">
    <property type="component" value="Unassembled WGS sequence"/>
</dbReference>
<evidence type="ECO:0000313" key="2">
    <source>
        <dbReference type="Proteomes" id="UP001231189"/>
    </source>
</evidence>
<gene>
    <name evidence="1" type="ORF">QYE76_058587</name>
</gene>
<accession>A0AAD8T7F0</accession>
<dbReference type="PROSITE" id="PS00141">
    <property type="entry name" value="ASP_PROTEASE"/>
    <property type="match status" value="1"/>
</dbReference>
<dbReference type="GO" id="GO:0004190">
    <property type="term" value="F:aspartic-type endopeptidase activity"/>
    <property type="evidence" value="ECO:0007669"/>
    <property type="project" value="InterPro"/>
</dbReference>
<reference evidence="1" key="1">
    <citation type="submission" date="2023-07" db="EMBL/GenBank/DDBJ databases">
        <title>A chromosome-level genome assembly of Lolium multiflorum.</title>
        <authorList>
            <person name="Chen Y."/>
            <person name="Copetti D."/>
            <person name="Kolliker R."/>
            <person name="Studer B."/>
        </authorList>
    </citation>
    <scope>NUCLEOTIDE SEQUENCE</scope>
    <source>
        <strain evidence="1">02402/16</strain>
        <tissue evidence="1">Leaf</tissue>
    </source>
</reference>
<dbReference type="PANTHER" id="PTHR15503:SF40">
    <property type="match status" value="1"/>
</dbReference>
<dbReference type="InterPro" id="IPR032567">
    <property type="entry name" value="RTL1-rel"/>
</dbReference>
<dbReference type="InterPro" id="IPR021109">
    <property type="entry name" value="Peptidase_aspartic_dom_sf"/>
</dbReference>
<sequence length="565" mass="60962">MTILEGATPAIEITVSDLTAQMKDIMVAIKGNTDNITELKCSIVDLKTHSEQAAASTQQAAAAVDKAAAAADKAAAVAAQNTMACREIRTNTDKMRATQDRILNTMVELQDWQPAIDASVQSMSTSLEGLGARITILEMSTPAAARENPGPDGRRAATTNLGIAQRVSTTPEQSLGNGTQGKRTIRLQGFIDKQHVLILVDSGSDANFISQSLVEKLNCTVQPMTPVRVKVANGQRMISDSLVPSLQLSSGGSVFSTDVRVLDLPCYDMILGMEWLEEHPQMCDGGGLDLRQIHGFVGLLLLLLGLRWSEKGGRRSRTTFSNKVAADLCRMLRGYEGAVLPAGRGGEEENGDFLVSWHDVLLLAGLGGEGELVRCWWLASPTRSRLVWVCGRMEFICPLSPLLSHHGGADRDGGGAMISGRRMLLPARCYFFELIHARVNLAHAIFCRHGGDISTSTAEAFIDEAAGARRLLFIKWFVPGDLKVASGIVFSSEMELSSALLRILGGDALRTPAIGGGGTQGPDCVFFFSSRVLSVNVEGLSSNIWFLWARDVQGPLCNFYLPRME</sequence>
<dbReference type="PANTHER" id="PTHR15503">
    <property type="entry name" value="LDOC1 RELATED"/>
    <property type="match status" value="1"/>
</dbReference>
<keyword evidence="2" id="KW-1185">Reference proteome</keyword>
<dbReference type="CDD" id="cd00303">
    <property type="entry name" value="retropepsin_like"/>
    <property type="match status" value="1"/>
</dbReference>
<proteinExistence type="predicted"/>
<name>A0AAD8T7F0_LOLMU</name>
<dbReference type="GO" id="GO:0006508">
    <property type="term" value="P:proteolysis"/>
    <property type="evidence" value="ECO:0007669"/>
    <property type="project" value="InterPro"/>
</dbReference>